<proteinExistence type="predicted"/>
<protein>
    <submittedName>
        <fullName evidence="2">Uncharacterized protein</fullName>
    </submittedName>
</protein>
<evidence type="ECO:0000256" key="1">
    <source>
        <dbReference type="SAM" id="MobiDB-lite"/>
    </source>
</evidence>
<sequence>MNISFSPKHQMGSINLNYPSNAKTFVNNRNSQKQDLINRGNKITCFKGNSGKNNVLKNLMEQKSNLMEMKNSIMERGLKKDNDPLTIKEKLESIDKQIKEIDKQINDLQLEEQRNSMGIESKDKDKNKKNQNSKKTSNTYSEKDIKTNESMDNLLSLSTNLSQAKSLSSQKTSISGRARVLDCEIKTDEKRGLDPVNKKEQLDKIKNGLENIDKELGKNLKNINNNNTENNTSNNMVNNNEQSKDVNSSSVSKSSNELAIRRQQIVQNIKHYEDNLPNKAKDNKEQINIIA</sequence>
<accession>A0A6G4ECN9</accession>
<feature type="compositionally biased region" description="Low complexity" evidence="1">
    <location>
        <begin position="220"/>
        <end position="256"/>
    </location>
</feature>
<dbReference type="Proteomes" id="UP000482543">
    <property type="component" value="Unassembled WGS sequence"/>
</dbReference>
<dbReference type="RefSeq" id="WP_061319621.1">
    <property type="nucleotide sequence ID" value="NZ_CABMIC010000009.1"/>
</dbReference>
<comment type="caution">
    <text evidence="2">The sequence shown here is derived from an EMBL/GenBank/DDBJ whole genome shotgun (WGS) entry which is preliminary data.</text>
</comment>
<evidence type="ECO:0000313" key="4">
    <source>
        <dbReference type="Proteomes" id="UP000482543"/>
    </source>
</evidence>
<feature type="region of interest" description="Disordered" evidence="1">
    <location>
        <begin position="220"/>
        <end position="257"/>
    </location>
</feature>
<evidence type="ECO:0000313" key="2">
    <source>
        <dbReference type="EMBL" id="NFH60969.1"/>
    </source>
</evidence>
<dbReference type="EMBL" id="SWRL01000001">
    <property type="protein sequence ID" value="NFH60969.1"/>
    <property type="molecule type" value="Genomic_DNA"/>
</dbReference>
<gene>
    <name evidence="2" type="ORF">FC962_03455</name>
    <name evidence="3" type="ORF">FC964_03260</name>
</gene>
<dbReference type="EMBL" id="SWRJ01000001">
    <property type="protein sequence ID" value="NFI20411.1"/>
    <property type="molecule type" value="Genomic_DNA"/>
</dbReference>
<organism evidence="2">
    <name type="scientific">Clostridium botulinum</name>
    <dbReference type="NCBI Taxonomy" id="1491"/>
    <lineage>
        <taxon>Bacteria</taxon>
        <taxon>Bacillati</taxon>
        <taxon>Bacillota</taxon>
        <taxon>Clostridia</taxon>
        <taxon>Eubacteriales</taxon>
        <taxon>Clostridiaceae</taxon>
        <taxon>Clostridium</taxon>
    </lineage>
</organism>
<reference evidence="2 4" key="1">
    <citation type="submission" date="2019-04" db="EMBL/GenBank/DDBJ databases">
        <title>Genome sequencing of Clostridium botulinum Groups I-IV and Clostridium butyricum.</title>
        <authorList>
            <person name="Brunt J."/>
            <person name="Van Vliet A.H.M."/>
            <person name="Stringer S.C."/>
            <person name="Carter A.T."/>
            <person name="Peck M.W."/>
        </authorList>
    </citation>
    <scope>NUCLEOTIDE SEQUENCE</scope>
    <source>
        <strain evidence="2">IFR 15/031</strain>
        <strain evidence="3 4">IFR 15/034</strain>
    </source>
</reference>
<name>A0A6G4ECN9_CLOBO</name>
<evidence type="ECO:0000313" key="3">
    <source>
        <dbReference type="EMBL" id="NFI20411.1"/>
    </source>
</evidence>
<dbReference type="AlphaFoldDB" id="A0A6G4ECN9"/>
<feature type="region of interest" description="Disordered" evidence="1">
    <location>
        <begin position="112"/>
        <end position="147"/>
    </location>
</feature>